<sequence length="531" mass="58570">MHAQLSAGQLQVTTDKGMIEGFTDQENQVAQFFGVPFAQPPVGDLRWKAPQPAKAWQGVKETKAFGPAPMQIPIFGDMKSRGNGMSEDCLYLNIWAPLPQKKKNLPVLVYFYGGGFVAGDASEPRYDGTNFAKEGIVVVTVNYRLNVFGSLAHPALSKEAKYSASGNYGLLDQHAALVWVKNNIEQFGGDPDHITIGGESAGSISVSAQMASPLSKDLLFAAIGESGAAIYPTLAPVSLTEAENIGKEFTDQLGLKSLEEMRGISAEELLQLYGKSGRFGFPSVIDNYFLPNSLPEIFEAEKQAQIPLLVGWNSAEIPGASLMKEKAFTKENYTQIIKELYPEDYERVLALYPVGDPAQIRKSATDLASDRFIVYSTWKWFDLHRKNSDQPVYRYVFDKIRPPLKDKSKVAGLAGGTSEKKEETATTPPKPIGAAHAAEIEYAFNNLATATEFEWSKEDKQVAQVMFSYFANFIKNANPNTDELPTWPAVKATAKSPIFINIGVKTEAQQATTDDRYLFLDHAYRKEKSKK</sequence>
<dbReference type="EMBL" id="BMWY01000001">
    <property type="protein sequence ID" value="GGZ46297.1"/>
    <property type="molecule type" value="Genomic_DNA"/>
</dbReference>
<evidence type="ECO:0000259" key="5">
    <source>
        <dbReference type="Pfam" id="PF00135"/>
    </source>
</evidence>
<feature type="region of interest" description="Disordered" evidence="4">
    <location>
        <begin position="408"/>
        <end position="430"/>
    </location>
</feature>
<dbReference type="EC" id="3.1.1.-" evidence="3"/>
<reference evidence="7" key="1">
    <citation type="journal article" date="2019" name="Int. J. Syst. Evol. Microbiol.">
        <title>The Global Catalogue of Microorganisms (GCM) 10K type strain sequencing project: providing services to taxonomists for standard genome sequencing and annotation.</title>
        <authorList>
            <consortium name="The Broad Institute Genomics Platform"/>
            <consortium name="The Broad Institute Genome Sequencing Center for Infectious Disease"/>
            <person name="Wu L."/>
            <person name="Ma J."/>
        </authorList>
    </citation>
    <scope>NUCLEOTIDE SEQUENCE [LARGE SCALE GENOMIC DNA]</scope>
    <source>
        <strain evidence="7">KCTC 12708</strain>
    </source>
</reference>
<dbReference type="Pfam" id="PF00135">
    <property type="entry name" value="COesterase"/>
    <property type="match status" value="1"/>
</dbReference>
<dbReference type="InterPro" id="IPR019819">
    <property type="entry name" value="Carboxylesterase_B_CS"/>
</dbReference>
<keyword evidence="7" id="KW-1185">Reference proteome</keyword>
<evidence type="ECO:0000256" key="2">
    <source>
        <dbReference type="ARBA" id="ARBA00022801"/>
    </source>
</evidence>
<dbReference type="PROSITE" id="PS00122">
    <property type="entry name" value="CARBOXYLESTERASE_B_1"/>
    <property type="match status" value="1"/>
</dbReference>
<dbReference type="Proteomes" id="UP000615593">
    <property type="component" value="Unassembled WGS sequence"/>
</dbReference>
<comment type="similarity">
    <text evidence="1 3">Belongs to the type-B carboxylesterase/lipase family.</text>
</comment>
<keyword evidence="2 3" id="KW-0378">Hydrolase</keyword>
<dbReference type="InterPro" id="IPR029058">
    <property type="entry name" value="AB_hydrolase_fold"/>
</dbReference>
<accession>A0ABQ3BI14</accession>
<gene>
    <name evidence="6" type="ORF">GCM10008088_04640</name>
</gene>
<dbReference type="Gene3D" id="3.40.50.1820">
    <property type="entry name" value="alpha/beta hydrolase"/>
    <property type="match status" value="1"/>
</dbReference>
<dbReference type="PANTHER" id="PTHR11559">
    <property type="entry name" value="CARBOXYLESTERASE"/>
    <property type="match status" value="1"/>
</dbReference>
<evidence type="ECO:0000313" key="7">
    <source>
        <dbReference type="Proteomes" id="UP000615593"/>
    </source>
</evidence>
<dbReference type="PROSITE" id="PS00941">
    <property type="entry name" value="CARBOXYLESTERASE_B_2"/>
    <property type="match status" value="1"/>
</dbReference>
<dbReference type="InterPro" id="IPR050309">
    <property type="entry name" value="Type-B_Carboxylest/Lipase"/>
</dbReference>
<dbReference type="GO" id="GO:0016787">
    <property type="term" value="F:hydrolase activity"/>
    <property type="evidence" value="ECO:0007669"/>
    <property type="project" value="UniProtKB-KW"/>
</dbReference>
<protein>
    <recommendedName>
        <fullName evidence="3">Carboxylic ester hydrolase</fullName>
        <ecNumber evidence="3">3.1.1.-</ecNumber>
    </recommendedName>
</protein>
<evidence type="ECO:0000256" key="3">
    <source>
        <dbReference type="RuleBase" id="RU361235"/>
    </source>
</evidence>
<evidence type="ECO:0000313" key="6">
    <source>
        <dbReference type="EMBL" id="GGZ46297.1"/>
    </source>
</evidence>
<dbReference type="SUPFAM" id="SSF53474">
    <property type="entry name" value="alpha/beta-Hydrolases"/>
    <property type="match status" value="1"/>
</dbReference>
<dbReference type="InterPro" id="IPR019826">
    <property type="entry name" value="Carboxylesterase_B_AS"/>
</dbReference>
<evidence type="ECO:0000256" key="4">
    <source>
        <dbReference type="SAM" id="MobiDB-lite"/>
    </source>
</evidence>
<comment type="caution">
    <text evidence="6">The sequence shown here is derived from an EMBL/GenBank/DDBJ whole genome shotgun (WGS) entry which is preliminary data.</text>
</comment>
<feature type="domain" description="Carboxylesterase type B" evidence="5">
    <location>
        <begin position="10"/>
        <end position="516"/>
    </location>
</feature>
<evidence type="ECO:0000256" key="1">
    <source>
        <dbReference type="ARBA" id="ARBA00005964"/>
    </source>
</evidence>
<organism evidence="6 7">
    <name type="scientific">Mesonia mobilis</name>
    <dbReference type="NCBI Taxonomy" id="369791"/>
    <lineage>
        <taxon>Bacteria</taxon>
        <taxon>Pseudomonadati</taxon>
        <taxon>Bacteroidota</taxon>
        <taxon>Flavobacteriia</taxon>
        <taxon>Flavobacteriales</taxon>
        <taxon>Flavobacteriaceae</taxon>
        <taxon>Mesonia</taxon>
    </lineage>
</organism>
<name>A0ABQ3BI14_9FLAO</name>
<proteinExistence type="inferred from homology"/>
<dbReference type="InterPro" id="IPR002018">
    <property type="entry name" value="CarbesteraseB"/>
</dbReference>